<reference evidence="4" key="1">
    <citation type="journal article" date="2015" name="Nature">
        <title>Complex archaea that bridge the gap between prokaryotes and eukaryotes.</title>
        <authorList>
            <person name="Spang A."/>
            <person name="Saw J.H."/>
            <person name="Jorgensen S.L."/>
            <person name="Zaremba-Niedzwiedzka K."/>
            <person name="Martijn J."/>
            <person name="Lind A.E."/>
            <person name="van Eijk R."/>
            <person name="Schleper C."/>
            <person name="Guy L."/>
            <person name="Ettema T.J."/>
        </authorList>
    </citation>
    <scope>NUCLEOTIDE SEQUENCE</scope>
</reference>
<dbReference type="InterPro" id="IPR003593">
    <property type="entry name" value="AAA+_ATPase"/>
</dbReference>
<proteinExistence type="inferred from homology"/>
<sequence>MANDILIDRLLETCIKKGASDLHLHVGRPPTLRLNGRLRPLETKVLEPEDTIKLMRAITPDRCQQELQEQGGTDFGFEFGEAGRFRTAVFQQKGNISITLRLIPSKLFTFEEIGLPPIVTSLCRRPRGMFLVTGPTGSGKTTTLATMINYINENFDKHIITIEDPIEYYHSHKKSMVNQREVGADVPSFSEALRRALRMDPDVILVGELRDLETIEAALRAAETGHLVFGTLHTNSAQGTVTRIVDQFPVNQQEQVRIQLAGSMIACLCQSLLPRLDTRGRIAAFEFMVVTNAIQNLIRENKTFRIPSSIQTGKKHNMQLLDDHIFRLFLEGKVAEPDAMDHSHNATQMQERIEAHRKGRLLDTDAPAGEPEAPGQPPRK</sequence>
<dbReference type="GO" id="GO:0005524">
    <property type="term" value="F:ATP binding"/>
    <property type="evidence" value="ECO:0007669"/>
    <property type="project" value="InterPro"/>
</dbReference>
<dbReference type="InterPro" id="IPR027417">
    <property type="entry name" value="P-loop_NTPase"/>
</dbReference>
<dbReference type="Gene3D" id="3.40.50.300">
    <property type="entry name" value="P-loop containing nucleotide triphosphate hydrolases"/>
    <property type="match status" value="1"/>
</dbReference>
<gene>
    <name evidence="4" type="ORF">LCGC14_0276440</name>
</gene>
<dbReference type="PROSITE" id="PS00662">
    <property type="entry name" value="T2SP_E"/>
    <property type="match status" value="1"/>
</dbReference>
<dbReference type="InterPro" id="IPR006321">
    <property type="entry name" value="PilT/PilU"/>
</dbReference>
<evidence type="ECO:0000313" key="4">
    <source>
        <dbReference type="EMBL" id="KKN85661.1"/>
    </source>
</evidence>
<dbReference type="Gene3D" id="3.30.450.90">
    <property type="match status" value="1"/>
</dbReference>
<evidence type="ECO:0000259" key="3">
    <source>
        <dbReference type="PROSITE" id="PS00662"/>
    </source>
</evidence>
<protein>
    <recommendedName>
        <fullName evidence="3">Bacterial type II secretion system protein E domain-containing protein</fullName>
    </recommendedName>
</protein>
<dbReference type="AlphaFoldDB" id="A0A0F9WI84"/>
<organism evidence="4">
    <name type="scientific">marine sediment metagenome</name>
    <dbReference type="NCBI Taxonomy" id="412755"/>
    <lineage>
        <taxon>unclassified sequences</taxon>
        <taxon>metagenomes</taxon>
        <taxon>ecological metagenomes</taxon>
    </lineage>
</organism>
<dbReference type="PANTHER" id="PTHR30486:SF16">
    <property type="entry name" value="TWITCHING MOTILITY PROTEIN PILT"/>
    <property type="match status" value="1"/>
</dbReference>
<evidence type="ECO:0000256" key="2">
    <source>
        <dbReference type="SAM" id="MobiDB-lite"/>
    </source>
</evidence>
<feature type="domain" description="Bacterial type II secretion system protein E" evidence="3">
    <location>
        <begin position="197"/>
        <end position="211"/>
    </location>
</feature>
<dbReference type="SUPFAM" id="SSF52540">
    <property type="entry name" value="P-loop containing nucleoside triphosphate hydrolases"/>
    <property type="match status" value="1"/>
</dbReference>
<dbReference type="PANTHER" id="PTHR30486">
    <property type="entry name" value="TWITCHING MOTILITY PROTEIN PILT"/>
    <property type="match status" value="1"/>
</dbReference>
<dbReference type="NCBIfam" id="TIGR01420">
    <property type="entry name" value="pilT_fam"/>
    <property type="match status" value="1"/>
</dbReference>
<feature type="region of interest" description="Disordered" evidence="2">
    <location>
        <begin position="341"/>
        <end position="380"/>
    </location>
</feature>
<comment type="similarity">
    <text evidence="1">Belongs to the GSP E family.</text>
</comment>
<evidence type="ECO:0000256" key="1">
    <source>
        <dbReference type="ARBA" id="ARBA00006611"/>
    </source>
</evidence>
<dbReference type="InterPro" id="IPR050921">
    <property type="entry name" value="T4SS_GSP_E_ATPase"/>
</dbReference>
<name>A0A0F9WI84_9ZZZZ</name>
<dbReference type="GO" id="GO:0016887">
    <property type="term" value="F:ATP hydrolysis activity"/>
    <property type="evidence" value="ECO:0007669"/>
    <property type="project" value="InterPro"/>
</dbReference>
<accession>A0A0F9WI84</accession>
<comment type="caution">
    <text evidence="4">The sequence shown here is derived from an EMBL/GenBank/DDBJ whole genome shotgun (WGS) entry which is preliminary data.</text>
</comment>
<dbReference type="Pfam" id="PF00437">
    <property type="entry name" value="T2SSE"/>
    <property type="match status" value="1"/>
</dbReference>
<dbReference type="EMBL" id="LAZR01000156">
    <property type="protein sequence ID" value="KKN85661.1"/>
    <property type="molecule type" value="Genomic_DNA"/>
</dbReference>
<feature type="compositionally biased region" description="Basic and acidic residues" evidence="2">
    <location>
        <begin position="351"/>
        <end position="363"/>
    </location>
</feature>
<dbReference type="CDD" id="cd01131">
    <property type="entry name" value="PilT"/>
    <property type="match status" value="1"/>
</dbReference>
<dbReference type="SMART" id="SM00382">
    <property type="entry name" value="AAA"/>
    <property type="match status" value="1"/>
</dbReference>
<dbReference type="InterPro" id="IPR001482">
    <property type="entry name" value="T2SS/T4SS_dom"/>
</dbReference>